<accession>A0AAT9FKF6</accession>
<organism evidence="1">
    <name type="scientific">Oceaniferula spumae</name>
    <dbReference type="NCBI Taxonomy" id="2979115"/>
    <lineage>
        <taxon>Bacteria</taxon>
        <taxon>Pseudomonadati</taxon>
        <taxon>Verrucomicrobiota</taxon>
        <taxon>Verrucomicrobiia</taxon>
        <taxon>Verrucomicrobiales</taxon>
        <taxon>Verrucomicrobiaceae</taxon>
        <taxon>Oceaniferula</taxon>
    </lineage>
</organism>
<dbReference type="KEGG" id="osu:NT6N_14610"/>
<proteinExistence type="predicted"/>
<dbReference type="AlphaFoldDB" id="A0AAT9FKF6"/>
<name>A0AAT9FKF6_9BACT</name>
<gene>
    <name evidence="1" type="ORF">NT6N_14610</name>
</gene>
<reference evidence="1" key="1">
    <citation type="submission" date="2024-07" db="EMBL/GenBank/DDBJ databases">
        <title>Complete genome sequence of Verrucomicrobiaceae bacterium NT6N.</title>
        <authorList>
            <person name="Huang C."/>
            <person name="Takami H."/>
            <person name="Hamasaki K."/>
        </authorList>
    </citation>
    <scope>NUCLEOTIDE SEQUENCE</scope>
    <source>
        <strain evidence="1">NT6N</strain>
    </source>
</reference>
<sequence>MVIATKFPGFAPRASLWHSYGVAKKPVSTEVKTGFIIESPGLGVFAFPGVPPVAEQGMLGLDVGLLCGA</sequence>
<protein>
    <submittedName>
        <fullName evidence="1">Uncharacterized protein</fullName>
    </submittedName>
</protein>
<evidence type="ECO:0000313" key="1">
    <source>
        <dbReference type="EMBL" id="BDS06421.1"/>
    </source>
</evidence>
<dbReference type="EMBL" id="AP026866">
    <property type="protein sequence ID" value="BDS06421.1"/>
    <property type="molecule type" value="Genomic_DNA"/>
</dbReference>